<proteinExistence type="predicted"/>
<dbReference type="Gene3D" id="3.90.550.10">
    <property type="entry name" value="Spore Coat Polysaccharide Biosynthesis Protein SpsA, Chain A"/>
    <property type="match status" value="1"/>
</dbReference>
<keyword evidence="1" id="KW-0472">Membrane</keyword>
<dbReference type="Proteomes" id="UP000032287">
    <property type="component" value="Unassembled WGS sequence"/>
</dbReference>
<dbReference type="InterPro" id="IPR029044">
    <property type="entry name" value="Nucleotide-diphossugar_trans"/>
</dbReference>
<dbReference type="EC" id="2.4.1.-" evidence="2"/>
<sequence length="418" mass="47894">MMVFNRAVLVLIVAFVFTPVIAGIVRFIEDLRFDKQVAQRTARMTPGAQPLVSIVLPFAGDVDRLQHQLDIMQASLTYQRYEVLVMVSAESTAILRRLRQIVAQNAAVRVIEFTETTNSANLLSQGAMFSRGEFVLTLPINGVVSGNSLEETLALFMTDINGIPAAHVGAVMLETLPRRADNFATTIAQMDAAVELAADRRKQAFHDVMIRVEKEAIMYRRTALLAIGLWRSNRIGAETDLFWRLQLRGWVVRYNTFATSTRLTPSRLRGWMAERFTWTAAVIENLFAHSRDIVFQPIRYRRVVRLWLGEWIMLAWSWYMTALILWGVYLLLTIHTPEIVYVVATSGAILLFVQFVVGMLQLIVAINYRRHKGLPNRFVWRVGWFAWVNWWITALFKTVATGKVIYNMLFDPETRAYD</sequence>
<keyword evidence="1" id="KW-1133">Transmembrane helix</keyword>
<dbReference type="GO" id="GO:0016757">
    <property type="term" value="F:glycosyltransferase activity"/>
    <property type="evidence" value="ECO:0007669"/>
    <property type="project" value="UniProtKB-KW"/>
</dbReference>
<evidence type="ECO:0000256" key="1">
    <source>
        <dbReference type="SAM" id="Phobius"/>
    </source>
</evidence>
<keyword evidence="3" id="KW-1185">Reference proteome</keyword>
<dbReference type="SUPFAM" id="SSF53448">
    <property type="entry name" value="Nucleotide-diphospho-sugar transferases"/>
    <property type="match status" value="1"/>
</dbReference>
<feature type="transmembrane region" description="Helical" evidence="1">
    <location>
        <begin position="378"/>
        <end position="400"/>
    </location>
</feature>
<keyword evidence="2" id="KW-0808">Transferase</keyword>
<name>A0A0D1K5D1_9LACO</name>
<evidence type="ECO:0000313" key="3">
    <source>
        <dbReference type="Proteomes" id="UP000032287"/>
    </source>
</evidence>
<reference evidence="2" key="1">
    <citation type="journal article" date="2015" name="Microbiology (Mosc.)">
        <title>Genomics of the Weissella cibaria species with an examination of its metabolic traits.</title>
        <authorList>
            <person name="Lynch K.M."/>
            <person name="Lucid A."/>
            <person name="Arendt E.K."/>
            <person name="Sleator R.D."/>
            <person name="Lucey B."/>
            <person name="Coffey A."/>
        </authorList>
    </citation>
    <scope>NUCLEOTIDE SEQUENCE [LARGE SCALE GENOMIC DNA]</scope>
    <source>
        <strain evidence="2">MG1</strain>
    </source>
</reference>
<dbReference type="eggNOG" id="COG1215">
    <property type="taxonomic scope" value="Bacteria"/>
</dbReference>
<dbReference type="PATRIC" id="fig|137591.25.peg.1229"/>
<gene>
    <name evidence="2" type="primary">pgaC_2</name>
    <name evidence="2" type="ORF">QX99_01257</name>
</gene>
<dbReference type="STRING" id="137591.AO080_05640"/>
<dbReference type="RefSeq" id="WP_043711466.1">
    <property type="nucleotide sequence ID" value="NZ_JALOCT010000005.1"/>
</dbReference>
<keyword evidence="1" id="KW-0812">Transmembrane</keyword>
<dbReference type="EMBL" id="JWHU01000023">
    <property type="protein sequence ID" value="KIU20214.1"/>
    <property type="molecule type" value="Genomic_DNA"/>
</dbReference>
<feature type="transmembrane region" description="Helical" evidence="1">
    <location>
        <begin position="339"/>
        <end position="366"/>
    </location>
</feature>
<dbReference type="AlphaFoldDB" id="A0A0D1K5D1"/>
<protein>
    <submittedName>
        <fullName evidence="2">PgaC_2 protein</fullName>
        <ecNumber evidence="2">2.4.1.-</ecNumber>
    </submittedName>
</protein>
<dbReference type="Pfam" id="PF13641">
    <property type="entry name" value="Glyco_tranf_2_3"/>
    <property type="match status" value="1"/>
</dbReference>
<evidence type="ECO:0000313" key="2">
    <source>
        <dbReference type="EMBL" id="KIU20214.1"/>
    </source>
</evidence>
<organism evidence="2 3">
    <name type="scientific">Weissella cibaria</name>
    <dbReference type="NCBI Taxonomy" id="137591"/>
    <lineage>
        <taxon>Bacteria</taxon>
        <taxon>Bacillati</taxon>
        <taxon>Bacillota</taxon>
        <taxon>Bacilli</taxon>
        <taxon>Lactobacillales</taxon>
        <taxon>Lactobacillaceae</taxon>
        <taxon>Weissella</taxon>
    </lineage>
</organism>
<feature type="transmembrane region" description="Helical" evidence="1">
    <location>
        <begin position="311"/>
        <end position="332"/>
    </location>
</feature>
<accession>A0A0D1K5D1</accession>
<keyword evidence="2" id="KW-0328">Glycosyltransferase</keyword>
<comment type="caution">
    <text evidence="2">The sequence shown here is derived from an EMBL/GenBank/DDBJ whole genome shotgun (WGS) entry which is preliminary data.</text>
</comment>